<keyword evidence="1" id="KW-0472">Membrane</keyword>
<name>A0A6F7PEX2_HAECO</name>
<dbReference type="Proteomes" id="UP000025227">
    <property type="component" value="Unplaced"/>
</dbReference>
<dbReference type="WBParaSite" id="HCON_00120070-00001">
    <property type="protein sequence ID" value="HCON_00120070-00001"/>
    <property type="gene ID" value="HCON_00120070"/>
</dbReference>
<keyword evidence="1" id="KW-1133">Transmembrane helix</keyword>
<evidence type="ECO:0000313" key="2">
    <source>
        <dbReference type="Proteomes" id="UP000025227"/>
    </source>
</evidence>
<dbReference type="AlphaFoldDB" id="A0A6F7PEX2"/>
<evidence type="ECO:0000313" key="3">
    <source>
        <dbReference type="WBParaSite" id="HCON_00120070-00001"/>
    </source>
</evidence>
<proteinExistence type="predicted"/>
<reference evidence="3" key="1">
    <citation type="submission" date="2020-12" db="UniProtKB">
        <authorList>
            <consortium name="WormBaseParasite"/>
        </authorList>
    </citation>
    <scope>IDENTIFICATION</scope>
    <source>
        <strain evidence="3">MHco3</strain>
    </source>
</reference>
<protein>
    <submittedName>
        <fullName evidence="3">PKD_channel domain-containing protein</fullName>
    </submittedName>
</protein>
<feature type="transmembrane region" description="Helical" evidence="1">
    <location>
        <begin position="12"/>
        <end position="33"/>
    </location>
</feature>
<sequence length="79" mass="8955">LLSHSILDDGDFLMWLNSIFTIFVVYTVTVSNINAEVLMNRNIVAGVTEQKTRAAVPAPDNYGWHRPRLQSGRFMMLDS</sequence>
<keyword evidence="2" id="KW-1185">Reference proteome</keyword>
<keyword evidence="1" id="KW-0812">Transmembrane</keyword>
<evidence type="ECO:0000256" key="1">
    <source>
        <dbReference type="SAM" id="Phobius"/>
    </source>
</evidence>
<organism evidence="2 3">
    <name type="scientific">Haemonchus contortus</name>
    <name type="common">Barber pole worm</name>
    <dbReference type="NCBI Taxonomy" id="6289"/>
    <lineage>
        <taxon>Eukaryota</taxon>
        <taxon>Metazoa</taxon>
        <taxon>Ecdysozoa</taxon>
        <taxon>Nematoda</taxon>
        <taxon>Chromadorea</taxon>
        <taxon>Rhabditida</taxon>
        <taxon>Rhabditina</taxon>
        <taxon>Rhabditomorpha</taxon>
        <taxon>Strongyloidea</taxon>
        <taxon>Trichostrongylidae</taxon>
        <taxon>Haemonchus</taxon>
    </lineage>
</organism>
<accession>A0A6F7PEX2</accession>